<accession>A0A1V0UXC3</accession>
<name>A0A1V0UXC3_9BACL</name>
<dbReference type="EMBL" id="CP020557">
    <property type="protein sequence ID" value="ARF69718.1"/>
    <property type="molecule type" value="Genomic_DNA"/>
</dbReference>
<dbReference type="AlphaFoldDB" id="A0A1V0UXC3"/>
<evidence type="ECO:0000313" key="2">
    <source>
        <dbReference type="EMBL" id="ARF69718.1"/>
    </source>
</evidence>
<dbReference type="Proteomes" id="UP000192727">
    <property type="component" value="Chromosome"/>
</dbReference>
<proteinExistence type="predicted"/>
<sequence>MLKIAQLVLLNDIVRLPKDTLKEICINLNMPNNGTASELVSDIWLKMKDATSVRTQVYEYCHDRIFGGKTSISWYKFTEGIKGVRNLIEEKHGDKNPFDELRIPLSEEISSEPVLIGAAPVKNEGEYFLRYMYKVGVTREIIMDNIETRPRTTTTTVYVNEKGGYIEVRTDPKNSSKIAKSFAQLIKQQVTMEPIQVFAPFGNNAERLADALTYRYSR</sequence>
<organism evidence="2 3">
    <name type="scientific">Paenibacillus larvae subsp. pulvifaciens</name>
    <dbReference type="NCBI Taxonomy" id="1477"/>
    <lineage>
        <taxon>Bacteria</taxon>
        <taxon>Bacillati</taxon>
        <taxon>Bacillota</taxon>
        <taxon>Bacilli</taxon>
        <taxon>Bacillales</taxon>
        <taxon>Paenibacillaceae</taxon>
        <taxon>Paenibacillus</taxon>
    </lineage>
</organism>
<gene>
    <name evidence="1" type="ORF">B7C51_19520</name>
    <name evidence="2" type="ORF">B7C51_20565</name>
</gene>
<evidence type="ECO:0000313" key="3">
    <source>
        <dbReference type="Proteomes" id="UP000192727"/>
    </source>
</evidence>
<reference evidence="2 3" key="1">
    <citation type="submission" date="2017-03" db="EMBL/GenBank/DDBJ databases">
        <title>Paenibacillus larvae genome sequencing.</title>
        <authorList>
            <person name="Dingman D.W."/>
        </authorList>
    </citation>
    <scope>NUCLEOTIDE SEQUENCE [LARGE SCALE GENOMIC DNA]</scope>
    <source>
        <strain evidence="2 3">SAG 10367</strain>
    </source>
</reference>
<evidence type="ECO:0000313" key="1">
    <source>
        <dbReference type="EMBL" id="ARF69542.1"/>
    </source>
</evidence>
<dbReference type="RefSeq" id="WP_083041138.1">
    <property type="nucleotide sequence ID" value="NZ_CP020557.1"/>
</dbReference>
<dbReference type="EMBL" id="CP020557">
    <property type="protein sequence ID" value="ARF69542.1"/>
    <property type="molecule type" value="Genomic_DNA"/>
</dbReference>
<protein>
    <submittedName>
        <fullName evidence="2">Uncharacterized protein</fullName>
    </submittedName>
</protein>